<feature type="compositionally biased region" description="Low complexity" evidence="6">
    <location>
        <begin position="29"/>
        <end position="60"/>
    </location>
</feature>
<keyword evidence="4" id="KW-0804">Transcription</keyword>
<dbReference type="Gene3D" id="1.10.20.10">
    <property type="entry name" value="Histone, subunit A"/>
    <property type="match status" value="1"/>
</dbReference>
<evidence type="ECO:0000256" key="6">
    <source>
        <dbReference type="SAM" id="MobiDB-lite"/>
    </source>
</evidence>
<evidence type="ECO:0000313" key="9">
    <source>
        <dbReference type="Proteomes" id="UP000054560"/>
    </source>
</evidence>
<keyword evidence="3" id="KW-0805">Transcription regulation</keyword>
<feature type="compositionally biased region" description="Low complexity" evidence="6">
    <location>
        <begin position="266"/>
        <end position="295"/>
    </location>
</feature>
<dbReference type="PANTHER" id="PTHR15138">
    <property type="entry name" value="TRANSCRIPTION INITIATION FACTOR TFIID SUBUNIT 4"/>
    <property type="match status" value="1"/>
</dbReference>
<dbReference type="GO" id="GO:0006367">
    <property type="term" value="P:transcription initiation at RNA polymerase II promoter"/>
    <property type="evidence" value="ECO:0007669"/>
    <property type="project" value="TreeGrafter"/>
</dbReference>
<evidence type="ECO:0000256" key="3">
    <source>
        <dbReference type="ARBA" id="ARBA00023015"/>
    </source>
</evidence>
<gene>
    <name evidence="8" type="ORF">SARC_05586</name>
</gene>
<keyword evidence="9" id="KW-1185">Reference proteome</keyword>
<proteinExistence type="inferred from homology"/>
<feature type="domain" description="Transcription initiation factor TFIID component TAF4 C-terminal" evidence="7">
    <location>
        <begin position="76"/>
        <end position="358"/>
    </location>
</feature>
<dbReference type="GeneID" id="25906090"/>
<comment type="similarity">
    <text evidence="2">Belongs to the TAF4 family.</text>
</comment>
<dbReference type="GO" id="GO:0016251">
    <property type="term" value="F:RNA polymerase II general transcription initiation factor activity"/>
    <property type="evidence" value="ECO:0007669"/>
    <property type="project" value="TreeGrafter"/>
</dbReference>
<dbReference type="STRING" id="667725.A0A0L0FZ69"/>
<feature type="compositionally biased region" description="Polar residues" evidence="6">
    <location>
        <begin position="230"/>
        <end position="256"/>
    </location>
</feature>
<dbReference type="InterPro" id="IPR007900">
    <property type="entry name" value="TAF4_C"/>
</dbReference>
<dbReference type="Proteomes" id="UP000054560">
    <property type="component" value="Unassembled WGS sequence"/>
</dbReference>
<dbReference type="InterPro" id="IPR045144">
    <property type="entry name" value="TAF4"/>
</dbReference>
<feature type="region of interest" description="Disordered" evidence="6">
    <location>
        <begin position="19"/>
        <end position="77"/>
    </location>
</feature>
<dbReference type="EMBL" id="KQ241958">
    <property type="protein sequence ID" value="KNC82117.1"/>
    <property type="molecule type" value="Genomic_DNA"/>
</dbReference>
<accession>A0A0L0FZ69</accession>
<evidence type="ECO:0000256" key="1">
    <source>
        <dbReference type="ARBA" id="ARBA00004123"/>
    </source>
</evidence>
<dbReference type="CDD" id="cd08045">
    <property type="entry name" value="HFD_TAF4"/>
    <property type="match status" value="1"/>
</dbReference>
<dbReference type="PANTHER" id="PTHR15138:SF14">
    <property type="entry name" value="TRANSCRIPTION INITIATION FACTOR TFIID SUBUNIT 4"/>
    <property type="match status" value="1"/>
</dbReference>
<keyword evidence="5" id="KW-0539">Nucleus</keyword>
<reference evidence="8 9" key="1">
    <citation type="submission" date="2011-02" db="EMBL/GenBank/DDBJ databases">
        <title>The Genome Sequence of Sphaeroforma arctica JP610.</title>
        <authorList>
            <consortium name="The Broad Institute Genome Sequencing Platform"/>
            <person name="Russ C."/>
            <person name="Cuomo C."/>
            <person name="Young S.K."/>
            <person name="Zeng Q."/>
            <person name="Gargeya S."/>
            <person name="Alvarado L."/>
            <person name="Berlin A."/>
            <person name="Chapman S.B."/>
            <person name="Chen Z."/>
            <person name="Freedman E."/>
            <person name="Gellesch M."/>
            <person name="Goldberg J."/>
            <person name="Griggs A."/>
            <person name="Gujja S."/>
            <person name="Heilman E."/>
            <person name="Heiman D."/>
            <person name="Howarth C."/>
            <person name="Mehta T."/>
            <person name="Neiman D."/>
            <person name="Pearson M."/>
            <person name="Roberts A."/>
            <person name="Saif S."/>
            <person name="Shea T."/>
            <person name="Shenoy N."/>
            <person name="Sisk P."/>
            <person name="Stolte C."/>
            <person name="Sykes S."/>
            <person name="White J."/>
            <person name="Yandava C."/>
            <person name="Burger G."/>
            <person name="Gray M.W."/>
            <person name="Holland P.W.H."/>
            <person name="King N."/>
            <person name="Lang F.B.F."/>
            <person name="Roger A.J."/>
            <person name="Ruiz-Trillo I."/>
            <person name="Haas B."/>
            <person name="Nusbaum C."/>
            <person name="Birren B."/>
        </authorList>
    </citation>
    <scope>NUCLEOTIDE SEQUENCE [LARGE SCALE GENOMIC DNA]</scope>
    <source>
        <strain evidence="8 9">JP610</strain>
    </source>
</reference>
<evidence type="ECO:0000256" key="2">
    <source>
        <dbReference type="ARBA" id="ARBA00006178"/>
    </source>
</evidence>
<evidence type="ECO:0000313" key="8">
    <source>
        <dbReference type="EMBL" id="KNC82117.1"/>
    </source>
</evidence>
<dbReference type="GO" id="GO:0003677">
    <property type="term" value="F:DNA binding"/>
    <property type="evidence" value="ECO:0007669"/>
    <property type="project" value="TreeGrafter"/>
</dbReference>
<name>A0A0L0FZ69_9EUKA</name>
<comment type="subcellular location">
    <subcellularLocation>
        <location evidence="1">Nucleus</location>
    </subcellularLocation>
</comment>
<dbReference type="Pfam" id="PF05236">
    <property type="entry name" value="TAF4"/>
    <property type="match status" value="1"/>
</dbReference>
<dbReference type="GO" id="GO:0046982">
    <property type="term" value="F:protein heterodimerization activity"/>
    <property type="evidence" value="ECO:0007669"/>
    <property type="project" value="InterPro"/>
</dbReference>
<protein>
    <recommendedName>
        <fullName evidence="7">Transcription initiation factor TFIID component TAF4 C-terminal domain-containing protein</fullName>
    </recommendedName>
</protein>
<organism evidence="8 9">
    <name type="scientific">Sphaeroforma arctica JP610</name>
    <dbReference type="NCBI Taxonomy" id="667725"/>
    <lineage>
        <taxon>Eukaryota</taxon>
        <taxon>Ichthyosporea</taxon>
        <taxon>Ichthyophonida</taxon>
        <taxon>Sphaeroforma</taxon>
    </lineage>
</organism>
<evidence type="ECO:0000256" key="4">
    <source>
        <dbReference type="ARBA" id="ARBA00023163"/>
    </source>
</evidence>
<dbReference type="AlphaFoldDB" id="A0A0L0FZ69"/>
<evidence type="ECO:0000256" key="5">
    <source>
        <dbReference type="ARBA" id="ARBA00023242"/>
    </source>
</evidence>
<evidence type="ECO:0000259" key="7">
    <source>
        <dbReference type="Pfam" id="PF05236"/>
    </source>
</evidence>
<sequence>MELSCNTNVDQLQVYKKAGLAPNADTEPAEATATTAPTATTATAATATKRLSSGSAANSKPAKKAKKGGESDAEDIDDVTKIAGVDMEEEENAILDDLQGDDEETEDQEEQQFCNFMELKYRIATVARKNGLRNVAVEACQYLAFSMQQQLRDMLENVVRNSHHRAGVYRPHLKSTHDTYDPNPQLRMQQRLFAGRVLPRTSGDAASERTGDKGSPQQHSRASANAHAGDSNTPLSTAHAGDSNTPLSTANNSTSAADDESTGKDNTSAHTNTNANANANANANTNTNTNLNTNTKAQTVTNTHDDTSATGDPQHNATTATASANDNPVVPTRTIKLCDLLEYMESNAALRSSKLLYASYLKRLDESSEHITAELTATAQSEKL</sequence>
<feature type="compositionally biased region" description="Polar residues" evidence="6">
    <location>
        <begin position="296"/>
        <end position="316"/>
    </location>
</feature>
<dbReference type="InterPro" id="IPR009072">
    <property type="entry name" value="Histone-fold"/>
</dbReference>
<feature type="region of interest" description="Disordered" evidence="6">
    <location>
        <begin position="200"/>
        <end position="329"/>
    </location>
</feature>
<dbReference type="OrthoDB" id="21060at2759"/>
<dbReference type="RefSeq" id="XP_014156019.1">
    <property type="nucleotide sequence ID" value="XM_014300544.1"/>
</dbReference>
<dbReference type="GO" id="GO:0005669">
    <property type="term" value="C:transcription factor TFIID complex"/>
    <property type="evidence" value="ECO:0007669"/>
    <property type="project" value="InterPro"/>
</dbReference>